<evidence type="ECO:0000313" key="2">
    <source>
        <dbReference type="Proteomes" id="UP001054945"/>
    </source>
</evidence>
<dbReference type="EMBL" id="BPLR01014463">
    <property type="protein sequence ID" value="GIY68910.1"/>
    <property type="molecule type" value="Genomic_DNA"/>
</dbReference>
<evidence type="ECO:0008006" key="3">
    <source>
        <dbReference type="Google" id="ProtNLM"/>
    </source>
</evidence>
<accession>A0AAV4VHG0</accession>
<name>A0AAV4VHG0_CAEEX</name>
<keyword evidence="2" id="KW-1185">Reference proteome</keyword>
<organism evidence="1 2">
    <name type="scientific">Caerostris extrusa</name>
    <name type="common">Bark spider</name>
    <name type="synonym">Caerostris bankana</name>
    <dbReference type="NCBI Taxonomy" id="172846"/>
    <lineage>
        <taxon>Eukaryota</taxon>
        <taxon>Metazoa</taxon>
        <taxon>Ecdysozoa</taxon>
        <taxon>Arthropoda</taxon>
        <taxon>Chelicerata</taxon>
        <taxon>Arachnida</taxon>
        <taxon>Araneae</taxon>
        <taxon>Araneomorphae</taxon>
        <taxon>Entelegynae</taxon>
        <taxon>Araneoidea</taxon>
        <taxon>Araneidae</taxon>
        <taxon>Caerostris</taxon>
    </lineage>
</organism>
<evidence type="ECO:0000313" key="1">
    <source>
        <dbReference type="EMBL" id="GIY68910.1"/>
    </source>
</evidence>
<dbReference type="Proteomes" id="UP001054945">
    <property type="component" value="Unassembled WGS sequence"/>
</dbReference>
<protein>
    <recommendedName>
        <fullName evidence="3">Secreted protein</fullName>
    </recommendedName>
</protein>
<comment type="caution">
    <text evidence="1">The sequence shown here is derived from an EMBL/GenBank/DDBJ whole genome shotgun (WGS) entry which is preliminary data.</text>
</comment>
<dbReference type="AlphaFoldDB" id="A0AAV4VHG0"/>
<gene>
    <name evidence="1" type="ORF">CEXT_95561</name>
</gene>
<proteinExistence type="predicted"/>
<sequence length="117" mass="13931">MDGFCFFLFVARNSCFCNFPRSADPSRCSVPFTRVWQVCHFRRLRMIRDYGEGLGVCSSYCNCWRVVPLHKTHTARRPRELIDEPFLRSLILWCCFKGALSTWRHTLTQWWFQGEAI</sequence>
<reference evidence="1 2" key="1">
    <citation type="submission" date="2021-06" db="EMBL/GenBank/DDBJ databases">
        <title>Caerostris extrusa draft genome.</title>
        <authorList>
            <person name="Kono N."/>
            <person name="Arakawa K."/>
        </authorList>
    </citation>
    <scope>NUCLEOTIDE SEQUENCE [LARGE SCALE GENOMIC DNA]</scope>
</reference>